<dbReference type="AlphaFoldDB" id="A0AAD7GCM5"/>
<accession>A0AAD7GCM5</accession>
<reference evidence="3" key="1">
    <citation type="submission" date="2023-03" db="EMBL/GenBank/DDBJ databases">
        <title>Massive genome expansion in bonnet fungi (Mycena s.s.) driven by repeated elements and novel gene families across ecological guilds.</title>
        <authorList>
            <consortium name="Lawrence Berkeley National Laboratory"/>
            <person name="Harder C.B."/>
            <person name="Miyauchi S."/>
            <person name="Viragh M."/>
            <person name="Kuo A."/>
            <person name="Thoen E."/>
            <person name="Andreopoulos B."/>
            <person name="Lu D."/>
            <person name="Skrede I."/>
            <person name="Drula E."/>
            <person name="Henrissat B."/>
            <person name="Morin E."/>
            <person name="Kohler A."/>
            <person name="Barry K."/>
            <person name="LaButti K."/>
            <person name="Morin E."/>
            <person name="Salamov A."/>
            <person name="Lipzen A."/>
            <person name="Mereny Z."/>
            <person name="Hegedus B."/>
            <person name="Baldrian P."/>
            <person name="Stursova M."/>
            <person name="Weitz H."/>
            <person name="Taylor A."/>
            <person name="Grigoriev I.V."/>
            <person name="Nagy L.G."/>
            <person name="Martin F."/>
            <person name="Kauserud H."/>
        </authorList>
    </citation>
    <scope>NUCLEOTIDE SEQUENCE</scope>
    <source>
        <strain evidence="3">CBHHK067</strain>
    </source>
</reference>
<sequence length="76" mass="8064">MFPTRVRAIFSTHLRRQTAAPSPSSSGGRFNLSTPAGKNNAILAGGAAVTLLGATYYMGYWDTDKAKETASAVKKE</sequence>
<feature type="region of interest" description="Disordered" evidence="1">
    <location>
        <begin position="13"/>
        <end position="32"/>
    </location>
</feature>
<keyword evidence="4" id="KW-1185">Reference proteome</keyword>
<feature type="compositionally biased region" description="Polar residues" evidence="1">
    <location>
        <begin position="19"/>
        <end position="32"/>
    </location>
</feature>
<evidence type="ECO:0000313" key="3">
    <source>
        <dbReference type="EMBL" id="KAJ7682952.1"/>
    </source>
</evidence>
<feature type="transmembrane region" description="Helical" evidence="2">
    <location>
        <begin position="41"/>
        <end position="59"/>
    </location>
</feature>
<keyword evidence="2" id="KW-0472">Membrane</keyword>
<gene>
    <name evidence="3" type="ORF">B0H17DRAFT_1333421</name>
</gene>
<organism evidence="3 4">
    <name type="scientific">Mycena rosella</name>
    <name type="common">Pink bonnet</name>
    <name type="synonym">Agaricus rosellus</name>
    <dbReference type="NCBI Taxonomy" id="1033263"/>
    <lineage>
        <taxon>Eukaryota</taxon>
        <taxon>Fungi</taxon>
        <taxon>Dikarya</taxon>
        <taxon>Basidiomycota</taxon>
        <taxon>Agaricomycotina</taxon>
        <taxon>Agaricomycetes</taxon>
        <taxon>Agaricomycetidae</taxon>
        <taxon>Agaricales</taxon>
        <taxon>Marasmiineae</taxon>
        <taxon>Mycenaceae</taxon>
        <taxon>Mycena</taxon>
    </lineage>
</organism>
<keyword evidence="2" id="KW-1133">Transmembrane helix</keyword>
<keyword evidence="2" id="KW-0812">Transmembrane</keyword>
<dbReference type="EMBL" id="JARKIE010000112">
    <property type="protein sequence ID" value="KAJ7682952.1"/>
    <property type="molecule type" value="Genomic_DNA"/>
</dbReference>
<proteinExistence type="predicted"/>
<evidence type="ECO:0000256" key="1">
    <source>
        <dbReference type="SAM" id="MobiDB-lite"/>
    </source>
</evidence>
<dbReference type="Proteomes" id="UP001221757">
    <property type="component" value="Unassembled WGS sequence"/>
</dbReference>
<comment type="caution">
    <text evidence="3">The sequence shown here is derived from an EMBL/GenBank/DDBJ whole genome shotgun (WGS) entry which is preliminary data.</text>
</comment>
<evidence type="ECO:0000256" key="2">
    <source>
        <dbReference type="SAM" id="Phobius"/>
    </source>
</evidence>
<name>A0AAD7GCM5_MYCRO</name>
<evidence type="ECO:0000313" key="4">
    <source>
        <dbReference type="Proteomes" id="UP001221757"/>
    </source>
</evidence>
<protein>
    <submittedName>
        <fullName evidence="3">Uncharacterized protein</fullName>
    </submittedName>
</protein>